<comment type="caution">
    <text evidence="6">The sequence shown here is derived from an EMBL/GenBank/DDBJ whole genome shotgun (WGS) entry which is preliminary data.</text>
</comment>
<keyword evidence="2 4" id="KW-0238">DNA-binding</keyword>
<dbReference type="AlphaFoldDB" id="A0A1A3MNN5"/>
<dbReference type="SUPFAM" id="SSF46689">
    <property type="entry name" value="Homeodomain-like"/>
    <property type="match status" value="1"/>
</dbReference>
<keyword evidence="7" id="KW-1185">Reference proteome</keyword>
<evidence type="ECO:0000256" key="2">
    <source>
        <dbReference type="ARBA" id="ARBA00023125"/>
    </source>
</evidence>
<dbReference type="InterPro" id="IPR050109">
    <property type="entry name" value="HTH-type_TetR-like_transc_reg"/>
</dbReference>
<organism evidence="6 7">
    <name type="scientific">Mycobacterium asiaticum</name>
    <dbReference type="NCBI Taxonomy" id="1790"/>
    <lineage>
        <taxon>Bacteria</taxon>
        <taxon>Bacillati</taxon>
        <taxon>Actinomycetota</taxon>
        <taxon>Actinomycetes</taxon>
        <taxon>Mycobacteriales</taxon>
        <taxon>Mycobacteriaceae</taxon>
        <taxon>Mycobacterium</taxon>
    </lineage>
</organism>
<protein>
    <submittedName>
        <fullName evidence="6">TetR family transcriptional regulator</fullName>
    </submittedName>
</protein>
<dbReference type="EMBL" id="LZLQ01000137">
    <property type="protein sequence ID" value="OBK11553.1"/>
    <property type="molecule type" value="Genomic_DNA"/>
</dbReference>
<dbReference type="InterPro" id="IPR009057">
    <property type="entry name" value="Homeodomain-like_sf"/>
</dbReference>
<dbReference type="Gene3D" id="1.10.357.10">
    <property type="entry name" value="Tetracycline Repressor, domain 2"/>
    <property type="match status" value="1"/>
</dbReference>
<keyword evidence="3" id="KW-0804">Transcription</keyword>
<dbReference type="GO" id="GO:0003700">
    <property type="term" value="F:DNA-binding transcription factor activity"/>
    <property type="evidence" value="ECO:0007669"/>
    <property type="project" value="TreeGrafter"/>
</dbReference>
<dbReference type="RefSeq" id="WP_065160790.1">
    <property type="nucleotide sequence ID" value="NZ_LZLQ01000137.1"/>
</dbReference>
<sequence>MTRPRRPPGGAQARAERSRQTVIDETVRYVLQEGFAPPSIRQITERAGMTWGAVQYHFGDLHGILMAVVDRGFRELLDTLDTLPARAALIATEHRPAFVVEAVWEAFSSPTSMAALEILIATRGARTASANAHLAAMSARMAEIGEHLGSGLAPAQATRLGNLIWSTIRGLVAVQLTWPKPLDSSRDREMLIEVITAYLAEQQPEPKERLTT</sequence>
<dbReference type="OrthoDB" id="2356263at2"/>
<dbReference type="PANTHER" id="PTHR30055:SF234">
    <property type="entry name" value="HTH-TYPE TRANSCRIPTIONAL REGULATOR BETI"/>
    <property type="match status" value="1"/>
</dbReference>
<evidence type="ECO:0000256" key="3">
    <source>
        <dbReference type="ARBA" id="ARBA00023163"/>
    </source>
</evidence>
<reference evidence="6 7" key="1">
    <citation type="submission" date="2016-06" db="EMBL/GenBank/DDBJ databases">
        <authorList>
            <person name="Kjaerup R.B."/>
            <person name="Dalgaard T.S."/>
            <person name="Juul-Madsen H.R."/>
        </authorList>
    </citation>
    <scope>NUCLEOTIDE SEQUENCE [LARGE SCALE GENOMIC DNA]</scope>
    <source>
        <strain evidence="6 7">1245139.5</strain>
    </source>
</reference>
<gene>
    <name evidence="6" type="ORF">A5636_13765</name>
</gene>
<dbReference type="GO" id="GO:0000976">
    <property type="term" value="F:transcription cis-regulatory region binding"/>
    <property type="evidence" value="ECO:0007669"/>
    <property type="project" value="TreeGrafter"/>
</dbReference>
<feature type="domain" description="HTH tetR-type" evidence="5">
    <location>
        <begin position="16"/>
        <end position="76"/>
    </location>
</feature>
<evidence type="ECO:0000259" key="5">
    <source>
        <dbReference type="PROSITE" id="PS50977"/>
    </source>
</evidence>
<evidence type="ECO:0000313" key="7">
    <source>
        <dbReference type="Proteomes" id="UP000093629"/>
    </source>
</evidence>
<dbReference type="PROSITE" id="PS50977">
    <property type="entry name" value="HTH_TETR_2"/>
    <property type="match status" value="1"/>
</dbReference>
<keyword evidence="1" id="KW-0805">Transcription regulation</keyword>
<dbReference type="InterPro" id="IPR001647">
    <property type="entry name" value="HTH_TetR"/>
</dbReference>
<name>A0A1A3MNN5_MYCAS</name>
<evidence type="ECO:0000313" key="6">
    <source>
        <dbReference type="EMBL" id="OBK11553.1"/>
    </source>
</evidence>
<evidence type="ECO:0000256" key="4">
    <source>
        <dbReference type="PROSITE-ProRule" id="PRU00335"/>
    </source>
</evidence>
<feature type="DNA-binding region" description="H-T-H motif" evidence="4">
    <location>
        <begin position="39"/>
        <end position="58"/>
    </location>
</feature>
<evidence type="ECO:0000256" key="1">
    <source>
        <dbReference type="ARBA" id="ARBA00023015"/>
    </source>
</evidence>
<dbReference type="Proteomes" id="UP000093629">
    <property type="component" value="Unassembled WGS sequence"/>
</dbReference>
<proteinExistence type="predicted"/>
<dbReference type="PANTHER" id="PTHR30055">
    <property type="entry name" value="HTH-TYPE TRANSCRIPTIONAL REGULATOR RUTR"/>
    <property type="match status" value="1"/>
</dbReference>
<accession>A0A1A3MNN5</accession>